<evidence type="ECO:0000313" key="4">
    <source>
        <dbReference type="Proteomes" id="UP000019849"/>
    </source>
</evidence>
<dbReference type="EMBL" id="JENY01000030">
    <property type="protein sequence ID" value="EXL02540.1"/>
    <property type="molecule type" value="Genomic_DNA"/>
</dbReference>
<keyword evidence="1" id="KW-0732">Signal</keyword>
<evidence type="ECO:0000313" key="5">
    <source>
        <dbReference type="Proteomes" id="UP000294958"/>
    </source>
</evidence>
<dbReference type="eggNOG" id="ENOG5033BHD">
    <property type="taxonomic scope" value="Bacteria"/>
</dbReference>
<evidence type="ECO:0000313" key="2">
    <source>
        <dbReference type="EMBL" id="EXL02540.1"/>
    </source>
</evidence>
<evidence type="ECO:0000313" key="3">
    <source>
        <dbReference type="EMBL" id="TDR33325.1"/>
    </source>
</evidence>
<dbReference type="AlphaFoldDB" id="A0A011V239"/>
<feature type="signal peptide" evidence="1">
    <location>
        <begin position="1"/>
        <end position="19"/>
    </location>
</feature>
<dbReference type="PROSITE" id="PS51257">
    <property type="entry name" value="PROKAR_LIPOPROTEIN"/>
    <property type="match status" value="1"/>
</dbReference>
<dbReference type="PATRIC" id="fig|69279.3.peg.3960"/>
<keyword evidence="5" id="KW-1185">Reference proteome</keyword>
<sequence>MRAIIWFFPAMLASGPVAASGGFSCSAEGKAVSIEVSGGVTHGMGSPVFSLQGAIEIRDDVVAEDLRKVGFERGHLAQYWLDGSELRLVLYREREGDRPHGYAELTMKTVAGEAGTFAGGYALEVFDMTGATGGEGKTAIFEGKVSCSVE</sequence>
<proteinExistence type="predicted"/>
<dbReference type="Proteomes" id="UP000019849">
    <property type="component" value="Unassembled WGS sequence"/>
</dbReference>
<dbReference type="Proteomes" id="UP000294958">
    <property type="component" value="Unassembled WGS sequence"/>
</dbReference>
<gene>
    <name evidence="2" type="ORF">BG36_14520</name>
    <name evidence="3" type="ORF">DES43_12321</name>
</gene>
<protein>
    <submittedName>
        <fullName evidence="2">Uncharacterized protein</fullName>
    </submittedName>
</protein>
<organism evidence="2 4">
    <name type="scientific">Aquamicrobium defluvii</name>
    <dbReference type="NCBI Taxonomy" id="69279"/>
    <lineage>
        <taxon>Bacteria</taxon>
        <taxon>Pseudomonadati</taxon>
        <taxon>Pseudomonadota</taxon>
        <taxon>Alphaproteobacteria</taxon>
        <taxon>Hyphomicrobiales</taxon>
        <taxon>Phyllobacteriaceae</taxon>
        <taxon>Aquamicrobium</taxon>
    </lineage>
</organism>
<dbReference type="OrthoDB" id="9808963at2"/>
<name>A0A011V239_9HYPH</name>
<dbReference type="STRING" id="69279.BG36_14520"/>
<evidence type="ECO:0000256" key="1">
    <source>
        <dbReference type="SAM" id="SignalP"/>
    </source>
</evidence>
<reference evidence="2 4" key="1">
    <citation type="submission" date="2014-02" db="EMBL/GenBank/DDBJ databases">
        <title>Aquamicrobium defluvii Genome sequencing.</title>
        <authorList>
            <person name="Wang X."/>
        </authorList>
    </citation>
    <scope>NUCLEOTIDE SEQUENCE [LARGE SCALE GENOMIC DNA]</scope>
    <source>
        <strain evidence="2 4">W13Z1</strain>
    </source>
</reference>
<feature type="chain" id="PRO_5044537473" evidence="1">
    <location>
        <begin position="20"/>
        <end position="150"/>
    </location>
</feature>
<dbReference type="RefSeq" id="WP_035030902.1">
    <property type="nucleotide sequence ID" value="NZ_KK073902.1"/>
</dbReference>
<accession>A0A011V239</accession>
<comment type="caution">
    <text evidence="2">The sequence shown here is derived from an EMBL/GenBank/DDBJ whole genome shotgun (WGS) entry which is preliminary data.</text>
</comment>
<dbReference type="EMBL" id="SNZF01000023">
    <property type="protein sequence ID" value="TDR33325.1"/>
    <property type="molecule type" value="Genomic_DNA"/>
</dbReference>
<dbReference type="HOGENOM" id="CLU_1736761_0_0_5"/>
<reference evidence="3 5" key="2">
    <citation type="submission" date="2019-03" db="EMBL/GenBank/DDBJ databases">
        <title>Genomic Encyclopedia of Type Strains, Phase IV (KMG-IV): sequencing the most valuable type-strain genomes for metagenomic binning, comparative biology and taxonomic classification.</title>
        <authorList>
            <person name="Goeker M."/>
        </authorList>
    </citation>
    <scope>NUCLEOTIDE SEQUENCE [LARGE SCALE GENOMIC DNA]</scope>
    <source>
        <strain evidence="3 5">DSM 11603</strain>
    </source>
</reference>